<feature type="domain" description="Reverse transcriptase Ty1/copia-type" evidence="1">
    <location>
        <begin position="14"/>
        <end position="112"/>
    </location>
</feature>
<keyword evidence="3" id="KW-1185">Reference proteome</keyword>
<sequence>MTAIQEELEALDRNKTWDLVTLPRGRKAIGNIWVYKIKRDDNNQVERYHARLVVKGYAQKEGIDFNDFSPVVRLNTVRVMLALCTVFDLHLEQLYLKTAFRHGDLEEEIYMLRRFC</sequence>
<protein>
    <recommendedName>
        <fullName evidence="1">Reverse transcriptase Ty1/copia-type domain-containing protein</fullName>
    </recommendedName>
</protein>
<evidence type="ECO:0000313" key="2">
    <source>
        <dbReference type="EMBL" id="KZV57799.1"/>
    </source>
</evidence>
<reference evidence="2 3" key="1">
    <citation type="journal article" date="2015" name="Proc. Natl. Acad. Sci. U.S.A.">
        <title>The resurrection genome of Boea hygrometrica: A blueprint for survival of dehydration.</title>
        <authorList>
            <person name="Xiao L."/>
            <person name="Yang G."/>
            <person name="Zhang L."/>
            <person name="Yang X."/>
            <person name="Zhao S."/>
            <person name="Ji Z."/>
            <person name="Zhou Q."/>
            <person name="Hu M."/>
            <person name="Wang Y."/>
            <person name="Chen M."/>
            <person name="Xu Y."/>
            <person name="Jin H."/>
            <person name="Xiao X."/>
            <person name="Hu G."/>
            <person name="Bao F."/>
            <person name="Hu Y."/>
            <person name="Wan P."/>
            <person name="Li L."/>
            <person name="Deng X."/>
            <person name="Kuang T."/>
            <person name="Xiang C."/>
            <person name="Zhu J.K."/>
            <person name="Oliver M.J."/>
            <person name="He Y."/>
        </authorList>
    </citation>
    <scope>NUCLEOTIDE SEQUENCE [LARGE SCALE GENOMIC DNA]</scope>
    <source>
        <strain evidence="3">cv. XS01</strain>
    </source>
</reference>
<dbReference type="Proteomes" id="UP000250235">
    <property type="component" value="Unassembled WGS sequence"/>
</dbReference>
<name>A0A2Z7DD31_9LAMI</name>
<dbReference type="Pfam" id="PF07727">
    <property type="entry name" value="RVT_2"/>
    <property type="match status" value="1"/>
</dbReference>
<dbReference type="EMBL" id="KQ987250">
    <property type="protein sequence ID" value="KZV57799.1"/>
    <property type="molecule type" value="Genomic_DNA"/>
</dbReference>
<accession>A0A2Z7DD31</accession>
<dbReference type="AlphaFoldDB" id="A0A2Z7DD31"/>
<dbReference type="InterPro" id="IPR013103">
    <property type="entry name" value="RVT_2"/>
</dbReference>
<proteinExistence type="predicted"/>
<evidence type="ECO:0000313" key="3">
    <source>
        <dbReference type="Proteomes" id="UP000250235"/>
    </source>
</evidence>
<gene>
    <name evidence="2" type="ORF">F511_22286</name>
</gene>
<dbReference type="OrthoDB" id="1929979at2759"/>
<evidence type="ECO:0000259" key="1">
    <source>
        <dbReference type="Pfam" id="PF07727"/>
    </source>
</evidence>
<organism evidence="2 3">
    <name type="scientific">Dorcoceras hygrometricum</name>
    <dbReference type="NCBI Taxonomy" id="472368"/>
    <lineage>
        <taxon>Eukaryota</taxon>
        <taxon>Viridiplantae</taxon>
        <taxon>Streptophyta</taxon>
        <taxon>Embryophyta</taxon>
        <taxon>Tracheophyta</taxon>
        <taxon>Spermatophyta</taxon>
        <taxon>Magnoliopsida</taxon>
        <taxon>eudicotyledons</taxon>
        <taxon>Gunneridae</taxon>
        <taxon>Pentapetalae</taxon>
        <taxon>asterids</taxon>
        <taxon>lamiids</taxon>
        <taxon>Lamiales</taxon>
        <taxon>Gesneriaceae</taxon>
        <taxon>Didymocarpoideae</taxon>
        <taxon>Trichosporeae</taxon>
        <taxon>Loxocarpinae</taxon>
        <taxon>Dorcoceras</taxon>
    </lineage>
</organism>